<dbReference type="EMBL" id="PGOL01000037">
    <property type="protein sequence ID" value="PKI78699.1"/>
    <property type="molecule type" value="Genomic_DNA"/>
</dbReference>
<protein>
    <submittedName>
        <fullName evidence="2">Uncharacterized protein</fullName>
    </submittedName>
</protein>
<reference evidence="2 3" key="1">
    <citation type="submission" date="2017-11" db="EMBL/GenBank/DDBJ databases">
        <title>De-novo sequencing of pomegranate (Punica granatum L.) genome.</title>
        <authorList>
            <person name="Akparov Z."/>
            <person name="Amiraslanov A."/>
            <person name="Hajiyeva S."/>
            <person name="Abbasov M."/>
            <person name="Kaur K."/>
            <person name="Hamwieh A."/>
            <person name="Solovyev V."/>
            <person name="Salamov A."/>
            <person name="Braich B."/>
            <person name="Kosarev P."/>
            <person name="Mahmoud A."/>
            <person name="Hajiyev E."/>
            <person name="Babayeva S."/>
            <person name="Izzatullayeva V."/>
            <person name="Mammadov A."/>
            <person name="Mammadov A."/>
            <person name="Sharifova S."/>
            <person name="Ojaghi J."/>
            <person name="Eynullazada K."/>
            <person name="Bayramov B."/>
            <person name="Abdulazimova A."/>
            <person name="Shahmuradov I."/>
        </authorList>
    </citation>
    <scope>NUCLEOTIDE SEQUENCE [LARGE SCALE GENOMIC DNA]</scope>
    <source>
        <strain evidence="3">cv. AG2017</strain>
        <tissue evidence="2">Leaf</tissue>
    </source>
</reference>
<evidence type="ECO:0000313" key="3">
    <source>
        <dbReference type="Proteomes" id="UP000233551"/>
    </source>
</evidence>
<organism evidence="2 3">
    <name type="scientific">Punica granatum</name>
    <name type="common">Pomegranate</name>
    <dbReference type="NCBI Taxonomy" id="22663"/>
    <lineage>
        <taxon>Eukaryota</taxon>
        <taxon>Viridiplantae</taxon>
        <taxon>Streptophyta</taxon>
        <taxon>Embryophyta</taxon>
        <taxon>Tracheophyta</taxon>
        <taxon>Spermatophyta</taxon>
        <taxon>Magnoliopsida</taxon>
        <taxon>eudicotyledons</taxon>
        <taxon>Gunneridae</taxon>
        <taxon>Pentapetalae</taxon>
        <taxon>rosids</taxon>
        <taxon>malvids</taxon>
        <taxon>Myrtales</taxon>
        <taxon>Lythraceae</taxon>
        <taxon>Punica</taxon>
    </lineage>
</organism>
<comment type="caution">
    <text evidence="2">The sequence shown here is derived from an EMBL/GenBank/DDBJ whole genome shotgun (WGS) entry which is preliminary data.</text>
</comment>
<dbReference type="Proteomes" id="UP000233551">
    <property type="component" value="Unassembled WGS sequence"/>
</dbReference>
<evidence type="ECO:0000313" key="2">
    <source>
        <dbReference type="EMBL" id="PKI78699.1"/>
    </source>
</evidence>
<sequence>MGDEVDDSTNSSSRLLLVLFLLMGASSLVASHVFGEAGEATLQRRHSKGY</sequence>
<keyword evidence="1" id="KW-0472">Membrane</keyword>
<name>A0A2I0LDE8_PUNGR</name>
<keyword evidence="1" id="KW-1133">Transmembrane helix</keyword>
<dbReference type="AlphaFoldDB" id="A0A2I0LDE8"/>
<accession>A0A2I0LDE8</accession>
<keyword evidence="3" id="KW-1185">Reference proteome</keyword>
<evidence type="ECO:0000256" key="1">
    <source>
        <dbReference type="SAM" id="Phobius"/>
    </source>
</evidence>
<gene>
    <name evidence="2" type="ORF">CRG98_000924</name>
</gene>
<feature type="transmembrane region" description="Helical" evidence="1">
    <location>
        <begin position="15"/>
        <end position="35"/>
    </location>
</feature>
<keyword evidence="1" id="KW-0812">Transmembrane</keyword>
<proteinExistence type="predicted"/>